<evidence type="ECO:0000313" key="9">
    <source>
        <dbReference type="Proteomes" id="UP000677457"/>
    </source>
</evidence>
<evidence type="ECO:0000313" key="8">
    <source>
        <dbReference type="EMBL" id="GIM86165.1"/>
    </source>
</evidence>
<organism evidence="8 9">
    <name type="scientific">Salinispora arenicola</name>
    <dbReference type="NCBI Taxonomy" id="168697"/>
    <lineage>
        <taxon>Bacteria</taxon>
        <taxon>Bacillati</taxon>
        <taxon>Actinomycetota</taxon>
        <taxon>Actinomycetes</taxon>
        <taxon>Micromonosporales</taxon>
        <taxon>Micromonosporaceae</taxon>
        <taxon>Salinispora</taxon>
    </lineage>
</organism>
<dbReference type="SUPFAM" id="SSF81799">
    <property type="entry name" value="Putative methyltransferase TM0872, insert domain"/>
    <property type="match status" value="1"/>
</dbReference>
<evidence type="ECO:0000256" key="6">
    <source>
        <dbReference type="HAMAP-Rule" id="MF_01007"/>
    </source>
</evidence>
<keyword evidence="5 6" id="KW-0949">S-adenosyl-L-methionine</keyword>
<keyword evidence="4 6" id="KW-0808">Transferase</keyword>
<dbReference type="Gene3D" id="3.40.50.150">
    <property type="entry name" value="Vaccinia Virus protein VP39"/>
    <property type="match status" value="1"/>
</dbReference>
<feature type="binding site" evidence="6">
    <location>
        <position position="128"/>
    </location>
    <ligand>
        <name>S-adenosyl-L-methionine</name>
        <dbReference type="ChEBI" id="CHEBI:59789"/>
    </ligand>
</feature>
<feature type="binding site" evidence="6">
    <location>
        <begin position="61"/>
        <end position="63"/>
    </location>
    <ligand>
        <name>S-adenosyl-L-methionine</name>
        <dbReference type="ChEBI" id="CHEBI:59789"/>
    </ligand>
</feature>
<dbReference type="EMBL" id="BOQM01000022">
    <property type="protein sequence ID" value="GIM86165.1"/>
    <property type="molecule type" value="Genomic_DNA"/>
</dbReference>
<dbReference type="EC" id="2.1.1.199" evidence="6"/>
<comment type="function">
    <text evidence="6">Specifically methylates the N4 position of cytidine in position 1402 (C1402) of 16S rRNA.</text>
</comment>
<dbReference type="Gene3D" id="1.10.150.170">
    <property type="entry name" value="Putative methyltransferase TM0872, insert domain"/>
    <property type="match status" value="1"/>
</dbReference>
<evidence type="ECO:0000256" key="2">
    <source>
        <dbReference type="ARBA" id="ARBA00022552"/>
    </source>
</evidence>
<keyword evidence="2 6" id="KW-0698">rRNA processing</keyword>
<evidence type="ECO:0000256" key="3">
    <source>
        <dbReference type="ARBA" id="ARBA00022603"/>
    </source>
</evidence>
<dbReference type="GO" id="GO:0032259">
    <property type="term" value="P:methylation"/>
    <property type="evidence" value="ECO:0007669"/>
    <property type="project" value="UniProtKB-KW"/>
</dbReference>
<dbReference type="HAMAP" id="MF_01007">
    <property type="entry name" value="16SrRNA_methyltr_H"/>
    <property type="match status" value="1"/>
</dbReference>
<dbReference type="InterPro" id="IPR002903">
    <property type="entry name" value="RsmH"/>
</dbReference>
<feature type="compositionally biased region" description="Acidic residues" evidence="7">
    <location>
        <begin position="378"/>
        <end position="389"/>
    </location>
</feature>
<comment type="caution">
    <text evidence="8">The sequence shown here is derived from an EMBL/GenBank/DDBJ whole genome shotgun (WGS) entry which is preliminary data.</text>
</comment>
<comment type="catalytic activity">
    <reaction evidence="6">
        <text>cytidine(1402) in 16S rRNA + S-adenosyl-L-methionine = N(4)-methylcytidine(1402) in 16S rRNA + S-adenosyl-L-homocysteine + H(+)</text>
        <dbReference type="Rhea" id="RHEA:42928"/>
        <dbReference type="Rhea" id="RHEA-COMP:10286"/>
        <dbReference type="Rhea" id="RHEA-COMP:10287"/>
        <dbReference type="ChEBI" id="CHEBI:15378"/>
        <dbReference type="ChEBI" id="CHEBI:57856"/>
        <dbReference type="ChEBI" id="CHEBI:59789"/>
        <dbReference type="ChEBI" id="CHEBI:74506"/>
        <dbReference type="ChEBI" id="CHEBI:82748"/>
        <dbReference type="EC" id="2.1.1.199"/>
    </reaction>
</comment>
<accession>A0ABQ4JT75</accession>
<feature type="compositionally biased region" description="Basic and acidic residues" evidence="7">
    <location>
        <begin position="333"/>
        <end position="351"/>
    </location>
</feature>
<evidence type="ECO:0000256" key="4">
    <source>
        <dbReference type="ARBA" id="ARBA00022679"/>
    </source>
</evidence>
<feature type="binding site" evidence="6">
    <location>
        <position position="107"/>
    </location>
    <ligand>
        <name>S-adenosyl-L-methionine</name>
        <dbReference type="ChEBI" id="CHEBI:59789"/>
    </ligand>
</feature>
<dbReference type="InterPro" id="IPR023397">
    <property type="entry name" value="SAM-dep_MeTrfase_MraW_recog"/>
</dbReference>
<comment type="similarity">
    <text evidence="1 6">Belongs to the methyltransferase superfamily. RsmH family.</text>
</comment>
<dbReference type="Proteomes" id="UP000677457">
    <property type="component" value="Unassembled WGS sequence"/>
</dbReference>
<feature type="binding site" evidence="6">
    <location>
        <position position="80"/>
    </location>
    <ligand>
        <name>S-adenosyl-L-methionine</name>
        <dbReference type="ChEBI" id="CHEBI:59789"/>
    </ligand>
</feature>
<dbReference type="Pfam" id="PF01795">
    <property type="entry name" value="Methyltransf_5"/>
    <property type="match status" value="1"/>
</dbReference>
<evidence type="ECO:0000256" key="7">
    <source>
        <dbReference type="SAM" id="MobiDB-lite"/>
    </source>
</evidence>
<feature type="region of interest" description="Disordered" evidence="7">
    <location>
        <begin position="333"/>
        <end position="389"/>
    </location>
</feature>
<keyword evidence="9" id="KW-1185">Reference proteome</keyword>
<gene>
    <name evidence="6 8" type="primary">rsmH</name>
    <name evidence="8" type="ORF">Sar04_29010</name>
</gene>
<keyword evidence="3 6" id="KW-0489">Methyltransferase</keyword>
<dbReference type="NCBIfam" id="TIGR00006">
    <property type="entry name" value="16S rRNA (cytosine(1402)-N(4))-methyltransferase RsmH"/>
    <property type="match status" value="1"/>
</dbReference>
<evidence type="ECO:0000256" key="5">
    <source>
        <dbReference type="ARBA" id="ARBA00022691"/>
    </source>
</evidence>
<comment type="subcellular location">
    <subcellularLocation>
        <location evidence="6">Cytoplasm</location>
    </subcellularLocation>
</comment>
<dbReference type="GO" id="GO:0008168">
    <property type="term" value="F:methyltransferase activity"/>
    <property type="evidence" value="ECO:0007669"/>
    <property type="project" value="UniProtKB-KW"/>
</dbReference>
<dbReference type="PANTHER" id="PTHR11265">
    <property type="entry name" value="S-ADENOSYL-METHYLTRANSFERASE MRAW"/>
    <property type="match status" value="1"/>
</dbReference>
<dbReference type="SUPFAM" id="SSF53335">
    <property type="entry name" value="S-adenosyl-L-methionine-dependent methyltransferases"/>
    <property type="match status" value="1"/>
</dbReference>
<name>A0ABQ4JT75_SALAC</name>
<sequence>MGLQSENRRGTTVRTEPVGVDMGELRGAHVPVLLERCLELLAPALGRAGRTVYVDATLGLGGHAEAVLATHPQTMLVGLDRDTEALAHARVRLARFADRVHLEHAVYDELPDVLDRLGHPVVDGILFDLGVSSLQLDAPDRGFAYAQDAPLDMRMDQTRGLTAEEVVNTYPHPDLARVLRVYGEEKFAPRIASAIVRERERDPITSSARLAELVRQTIPAPARRTGGHPAKRTFQALRIEVNRELAALETALPAALDRLTIEGRLVVLSYHSLEDRLTKVALADRVRSKGPVDLPVELPGTGPTFRLLSRGAELPGEAEVAMNPRAASVRLRAAERLDPTAEQRRRSDRERYRRRVRAMHQPGTGSAVRRPTPGDDGTGTDEEGEGHDS</sequence>
<proteinExistence type="inferred from homology"/>
<reference evidence="8 9" key="1">
    <citation type="submission" date="2021-03" db="EMBL/GenBank/DDBJ databases">
        <title>Whole genome shotgun sequence of Salinispora arenicola NBRC 105043.</title>
        <authorList>
            <person name="Komaki H."/>
            <person name="Tamura T."/>
        </authorList>
    </citation>
    <scope>NUCLEOTIDE SEQUENCE [LARGE SCALE GENOMIC DNA]</scope>
    <source>
        <strain evidence="8 9">NBRC 105043</strain>
    </source>
</reference>
<keyword evidence="6" id="KW-0963">Cytoplasm</keyword>
<protein>
    <recommendedName>
        <fullName evidence="6">Ribosomal RNA small subunit methyltransferase H</fullName>
        <ecNumber evidence="6">2.1.1.199</ecNumber>
    </recommendedName>
    <alternativeName>
        <fullName evidence="6">16S rRNA m(4)C1402 methyltransferase</fullName>
    </alternativeName>
    <alternativeName>
        <fullName evidence="6">rRNA (cytosine-N(4)-)-methyltransferase RsmH</fullName>
    </alternativeName>
</protein>
<dbReference type="InterPro" id="IPR029063">
    <property type="entry name" value="SAM-dependent_MTases_sf"/>
</dbReference>
<evidence type="ECO:0000256" key="1">
    <source>
        <dbReference type="ARBA" id="ARBA00010396"/>
    </source>
</evidence>
<dbReference type="PANTHER" id="PTHR11265:SF0">
    <property type="entry name" value="12S RRNA N4-METHYLCYTIDINE METHYLTRANSFERASE"/>
    <property type="match status" value="1"/>
</dbReference>
<feature type="binding site" evidence="6">
    <location>
        <position position="135"/>
    </location>
    <ligand>
        <name>S-adenosyl-L-methionine</name>
        <dbReference type="ChEBI" id="CHEBI:59789"/>
    </ligand>
</feature>